<feature type="compositionally biased region" description="Basic and acidic residues" evidence="5">
    <location>
        <begin position="96"/>
        <end position="122"/>
    </location>
</feature>
<dbReference type="InterPro" id="IPR059180">
    <property type="entry name" value="3D_YorM"/>
</dbReference>
<dbReference type="NCBIfam" id="NF045974">
    <property type="entry name" value="conju_CD1108"/>
    <property type="match status" value="1"/>
</dbReference>
<dbReference type="InterPro" id="IPR016047">
    <property type="entry name" value="M23ase_b-sheet_dom"/>
</dbReference>
<evidence type="ECO:0000313" key="8">
    <source>
        <dbReference type="EMBL" id="RGK46481.1"/>
    </source>
</evidence>
<dbReference type="EMBL" id="QSQQ01000015">
    <property type="protein sequence ID" value="RGK46481.1"/>
    <property type="molecule type" value="Genomic_DNA"/>
</dbReference>
<evidence type="ECO:0000256" key="3">
    <source>
        <dbReference type="ARBA" id="ARBA00022801"/>
    </source>
</evidence>
<evidence type="ECO:0000313" key="9">
    <source>
        <dbReference type="Proteomes" id="UP000261208"/>
    </source>
</evidence>
<feature type="compositionally biased region" description="Basic and acidic residues" evidence="5">
    <location>
        <begin position="300"/>
        <end position="314"/>
    </location>
</feature>
<dbReference type="CDD" id="cd14667">
    <property type="entry name" value="3D_containing_proteins"/>
    <property type="match status" value="1"/>
</dbReference>
<proteinExistence type="inferred from homology"/>
<comment type="similarity">
    <text evidence="1">Belongs to the peptidase C40 family.</text>
</comment>
<dbReference type="CDD" id="cd12797">
    <property type="entry name" value="M23_peptidase"/>
    <property type="match status" value="1"/>
</dbReference>
<dbReference type="PROSITE" id="PS51935">
    <property type="entry name" value="NLPC_P60"/>
    <property type="match status" value="1"/>
</dbReference>
<dbReference type="SUPFAM" id="SSF54001">
    <property type="entry name" value="Cysteine proteinases"/>
    <property type="match status" value="1"/>
</dbReference>
<organism evidence="8 9">
    <name type="scientific">Dorea formicigenerans</name>
    <dbReference type="NCBI Taxonomy" id="39486"/>
    <lineage>
        <taxon>Bacteria</taxon>
        <taxon>Bacillati</taxon>
        <taxon>Bacillota</taxon>
        <taxon>Clostridia</taxon>
        <taxon>Lachnospirales</taxon>
        <taxon>Lachnospiraceae</taxon>
        <taxon>Dorea</taxon>
    </lineage>
</organism>
<dbReference type="Proteomes" id="UP000261208">
    <property type="component" value="Unassembled WGS sequence"/>
</dbReference>
<accession>A0A3E4M9U4</accession>
<feature type="compositionally biased region" description="Basic and acidic residues" evidence="5">
    <location>
        <begin position="41"/>
        <end position="60"/>
    </location>
</feature>
<feature type="compositionally biased region" description="Basic and acidic residues" evidence="5">
    <location>
        <begin position="208"/>
        <end position="243"/>
    </location>
</feature>
<dbReference type="PANTHER" id="PTHR47053:SF1">
    <property type="entry name" value="MUREIN DD-ENDOPEPTIDASE MEPH-RELATED"/>
    <property type="match status" value="1"/>
</dbReference>
<feature type="region of interest" description="Disordered" evidence="5">
    <location>
        <begin position="199"/>
        <end position="243"/>
    </location>
</feature>
<gene>
    <name evidence="8" type="ORF">DXD10_11505</name>
</gene>
<protein>
    <submittedName>
        <fullName evidence="8">Peptidase M23</fullName>
    </submittedName>
</protein>
<dbReference type="Gene3D" id="2.70.70.10">
    <property type="entry name" value="Glucose Permease (Domain IIA)"/>
    <property type="match status" value="1"/>
</dbReference>
<feature type="compositionally biased region" description="Basic and acidic residues" evidence="5">
    <location>
        <begin position="160"/>
        <end position="169"/>
    </location>
</feature>
<reference evidence="8 9" key="1">
    <citation type="submission" date="2018-08" db="EMBL/GenBank/DDBJ databases">
        <title>A genome reference for cultivated species of the human gut microbiota.</title>
        <authorList>
            <person name="Zou Y."/>
            <person name="Xue W."/>
            <person name="Luo G."/>
        </authorList>
    </citation>
    <scope>NUCLEOTIDE SEQUENCE [LARGE SCALE GENOMIC DNA]</scope>
    <source>
        <strain evidence="8 9">TF11-11</strain>
    </source>
</reference>
<dbReference type="InterPro" id="IPR011055">
    <property type="entry name" value="Dup_hybrid_motif"/>
</dbReference>
<feature type="region of interest" description="Disordered" evidence="5">
    <location>
        <begin position="1"/>
        <end position="187"/>
    </location>
</feature>
<dbReference type="PANTHER" id="PTHR47053">
    <property type="entry name" value="MUREIN DD-ENDOPEPTIDASE MEPH-RELATED"/>
    <property type="match status" value="1"/>
</dbReference>
<evidence type="ECO:0000256" key="4">
    <source>
        <dbReference type="ARBA" id="ARBA00022807"/>
    </source>
</evidence>
<dbReference type="GO" id="GO:0008234">
    <property type="term" value="F:cysteine-type peptidase activity"/>
    <property type="evidence" value="ECO:0007669"/>
    <property type="project" value="UniProtKB-KW"/>
</dbReference>
<dbReference type="Gene3D" id="3.90.1720.10">
    <property type="entry name" value="endopeptidase domain like (from Nostoc punctiforme)"/>
    <property type="match status" value="1"/>
</dbReference>
<keyword evidence="6" id="KW-0812">Transmembrane</keyword>
<keyword evidence="3" id="KW-0378">Hydrolase</keyword>
<feature type="transmembrane region" description="Helical" evidence="6">
    <location>
        <begin position="366"/>
        <end position="384"/>
    </location>
</feature>
<dbReference type="GO" id="GO:0006508">
    <property type="term" value="P:proteolysis"/>
    <property type="evidence" value="ECO:0007669"/>
    <property type="project" value="UniProtKB-KW"/>
</dbReference>
<keyword evidence="2" id="KW-0645">Protease</keyword>
<evidence type="ECO:0000259" key="7">
    <source>
        <dbReference type="PROSITE" id="PS51935"/>
    </source>
</evidence>
<dbReference type="InterPro" id="IPR000064">
    <property type="entry name" value="NLP_P60_dom"/>
</dbReference>
<evidence type="ECO:0000256" key="1">
    <source>
        <dbReference type="ARBA" id="ARBA00007074"/>
    </source>
</evidence>
<evidence type="ECO:0000256" key="5">
    <source>
        <dbReference type="SAM" id="MobiDB-lite"/>
    </source>
</evidence>
<name>A0A3E4M9U4_9FIRM</name>
<feature type="compositionally biased region" description="Basic residues" evidence="5">
    <location>
        <begin position="284"/>
        <end position="299"/>
    </location>
</feature>
<keyword evidence="6" id="KW-1133">Transmembrane helix</keyword>
<comment type="caution">
    <text evidence="8">The sequence shown here is derived from an EMBL/GenBank/DDBJ whole genome shotgun (WGS) entry which is preliminary data.</text>
</comment>
<feature type="compositionally biased region" description="Basic and acidic residues" evidence="5">
    <location>
        <begin position="1"/>
        <end position="26"/>
    </location>
</feature>
<keyword evidence="4" id="KW-0788">Thiol protease</keyword>
<dbReference type="Pfam" id="PF00877">
    <property type="entry name" value="NLPC_P60"/>
    <property type="match status" value="1"/>
</dbReference>
<evidence type="ECO:0000256" key="6">
    <source>
        <dbReference type="SAM" id="Phobius"/>
    </source>
</evidence>
<dbReference type="RefSeq" id="WP_117650320.1">
    <property type="nucleotide sequence ID" value="NZ_QSQQ01000015.1"/>
</dbReference>
<dbReference type="InterPro" id="IPR038765">
    <property type="entry name" value="Papain-like_cys_pep_sf"/>
</dbReference>
<dbReference type="Pfam" id="PF01551">
    <property type="entry name" value="Peptidase_M23"/>
    <property type="match status" value="1"/>
</dbReference>
<dbReference type="InterPro" id="IPR051202">
    <property type="entry name" value="Peptidase_C40"/>
</dbReference>
<dbReference type="AlphaFoldDB" id="A0A3E4M9U4"/>
<keyword evidence="6" id="KW-0472">Membrane</keyword>
<sequence length="923" mass="102972">MKVRDKKVQKMTKDGLVEENLTEKSSVRVSSRASDVQMGKKGKDDLNYVDKSPVKTDKRGKNIRPSVQNSRDAPATTRAEQQTAPESRKQRNQKMVRREYGKDLRERENSKAESGKLKEKQVELSQSRGDSRRKQNGGSKKPKQKQRLQFAYEETGASVKGEKETEKLNQMDADGVNFRGQKQKERARKLTYEEAAKRAELKKHSKKEKVYQEHAGENVGKKKSRLKFETEEAGSGKKSDVAKKAASAASVILHREIRKNEDDNAAVEGTHKLEEGAEGAYRLKQKSARWRKQRTARKQSRLERQAAQKQEQKNLKKWIQKQRIKRDYAKAKRSEQAAGTAAKGTIDYIKKIGGKVTNFFKENRKVYVSVALLIGLMMLIMTNVTSCSSLFLQNLITYTGTSYLSSDEAIREAELYYTQLEANLQERINNMESEEPGHEEYRYNIGPIEHNPFVLISYLSAKYEEFTFEQVKPELDALFALQYHLETEAVNETVTETTTVRVGESLGQVVTSGYCNCPICCGVWSGGPTASGVYPTANHTLAVDASDPFVPMGTKVVMNGVEYTVEDTGAFARYGVQFDVYYDNHAAASAHGHQTWECYLADDNGSQEVEVTRTRKVDVLNVTLNSGNLMSICQDRLGFFQKELFSAYNDTKGNLQMFATPVEFNWYSSVTSYYGYRIHPISGANQLHNGMDIGAPEGSKVMAGLTGTVVTSAYNDSYGNYVVIKDSKGYELRYAHLNSRSVSAGSAVTKGDEIGLVGSTGKSTGSHLHIELLKNGERLNPIFYLETGEGSIFGGNEYTSEAAQRLLEEAAKYLGTPYVWGGYSPSGFDCSGFVSYCLTNSGVRNTGRLTAQGLYDICTPVSQSDAQPGDLIFFTGTYDAGVPVTHIGIYVGNGQMIHCGHPVQYTSINSPYWQSHFYGFGRW</sequence>
<evidence type="ECO:0000256" key="2">
    <source>
        <dbReference type="ARBA" id="ARBA00022670"/>
    </source>
</evidence>
<dbReference type="SUPFAM" id="SSF51261">
    <property type="entry name" value="Duplicated hybrid motif"/>
    <property type="match status" value="1"/>
</dbReference>
<feature type="region of interest" description="Disordered" evidence="5">
    <location>
        <begin position="284"/>
        <end position="315"/>
    </location>
</feature>
<feature type="domain" description="NlpC/P60" evidence="7">
    <location>
        <begin position="800"/>
        <end position="923"/>
    </location>
</feature>